<comment type="similarity">
    <text evidence="1">Belongs to the LysR transcriptional regulatory family.</text>
</comment>
<dbReference type="SUPFAM" id="SSF46785">
    <property type="entry name" value="Winged helix' DNA-binding domain"/>
    <property type="match status" value="1"/>
</dbReference>
<dbReference type="InterPro" id="IPR005119">
    <property type="entry name" value="LysR_subst-bd"/>
</dbReference>
<keyword evidence="4" id="KW-0010">Activator</keyword>
<dbReference type="Pfam" id="PF03466">
    <property type="entry name" value="LysR_substrate"/>
    <property type="match status" value="1"/>
</dbReference>
<gene>
    <name evidence="7" type="ORF">ACFYV7_33715</name>
</gene>
<dbReference type="Pfam" id="PF00126">
    <property type="entry name" value="HTH_1"/>
    <property type="match status" value="1"/>
</dbReference>
<dbReference type="SUPFAM" id="SSF53850">
    <property type="entry name" value="Periplasmic binding protein-like II"/>
    <property type="match status" value="1"/>
</dbReference>
<keyword evidence="3" id="KW-0238">DNA-binding</keyword>
<comment type="caution">
    <text evidence="7">The sequence shown here is derived from an EMBL/GenBank/DDBJ whole genome shotgun (WGS) entry which is preliminary data.</text>
</comment>
<dbReference type="EMBL" id="JBIAPI010000011">
    <property type="protein sequence ID" value="MFF3227795.1"/>
    <property type="molecule type" value="Genomic_DNA"/>
</dbReference>
<evidence type="ECO:0000256" key="3">
    <source>
        <dbReference type="ARBA" id="ARBA00023125"/>
    </source>
</evidence>
<keyword evidence="2" id="KW-0805">Transcription regulation</keyword>
<sequence length="288" mass="31443">MEIYHLRCFLAVASELDFTKAAQALQMSVPALRQRIEVLETEVGAPLFDRATQYVRLTPAGERLVPQAFSIVSDVDALRDQLADDQPIAVRVAVPELLGSDIGDRLTAALADLASDYTCTLEHLRSADMAASLRGNHIDLALSHIPSASAEVDSVVIATEPMGVLVDATPFTGRTSIRLADLDGFTHIRGPEHWELTHDTRTALSGKGIDESLDRFKTIDGLLMMLRRTRAFLLAPVDSEGLSAVDRAEFRFLPVEDLNLEVSTALLWRADDARFGRLAADLAARLAV</sequence>
<proteinExistence type="inferred from homology"/>
<dbReference type="CDD" id="cd05466">
    <property type="entry name" value="PBP2_LTTR_substrate"/>
    <property type="match status" value="1"/>
</dbReference>
<keyword evidence="8" id="KW-1185">Reference proteome</keyword>
<feature type="domain" description="HTH lysR-type" evidence="6">
    <location>
        <begin position="1"/>
        <end position="58"/>
    </location>
</feature>
<dbReference type="PANTHER" id="PTHR30346">
    <property type="entry name" value="TRANSCRIPTIONAL DUAL REGULATOR HCAR-RELATED"/>
    <property type="match status" value="1"/>
</dbReference>
<protein>
    <submittedName>
        <fullName evidence="7">LysR family transcriptional regulator</fullName>
    </submittedName>
</protein>
<accession>A0ABW6R4W2</accession>
<reference evidence="7 8" key="1">
    <citation type="submission" date="2024-10" db="EMBL/GenBank/DDBJ databases">
        <title>The Natural Products Discovery Center: Release of the First 8490 Sequenced Strains for Exploring Actinobacteria Biosynthetic Diversity.</title>
        <authorList>
            <person name="Kalkreuter E."/>
            <person name="Kautsar S.A."/>
            <person name="Yang D."/>
            <person name="Bader C.D."/>
            <person name="Teijaro C.N."/>
            <person name="Fluegel L."/>
            <person name="Davis C.M."/>
            <person name="Simpson J.R."/>
            <person name="Lauterbach L."/>
            <person name="Steele A.D."/>
            <person name="Gui C."/>
            <person name="Meng S."/>
            <person name="Li G."/>
            <person name="Viehrig K."/>
            <person name="Ye F."/>
            <person name="Su P."/>
            <person name="Kiefer A.F."/>
            <person name="Nichols A."/>
            <person name="Cepeda A.J."/>
            <person name="Yan W."/>
            <person name="Fan B."/>
            <person name="Jiang Y."/>
            <person name="Adhikari A."/>
            <person name="Zheng C.-J."/>
            <person name="Schuster L."/>
            <person name="Cowan T.M."/>
            <person name="Smanski M.J."/>
            <person name="Chevrette M.G."/>
            <person name="De Carvalho L.P.S."/>
            <person name="Shen B."/>
        </authorList>
    </citation>
    <scope>NUCLEOTIDE SEQUENCE [LARGE SCALE GENOMIC DNA]</scope>
    <source>
        <strain evidence="7 8">NPDC003040</strain>
    </source>
</reference>
<dbReference type="InterPro" id="IPR036388">
    <property type="entry name" value="WH-like_DNA-bd_sf"/>
</dbReference>
<evidence type="ECO:0000259" key="6">
    <source>
        <dbReference type="PROSITE" id="PS50931"/>
    </source>
</evidence>
<dbReference type="InterPro" id="IPR000847">
    <property type="entry name" value="LysR_HTH_N"/>
</dbReference>
<dbReference type="Proteomes" id="UP001601948">
    <property type="component" value="Unassembled WGS sequence"/>
</dbReference>
<dbReference type="PANTHER" id="PTHR30346:SF0">
    <property type="entry name" value="HCA OPERON TRANSCRIPTIONAL ACTIVATOR HCAR"/>
    <property type="match status" value="1"/>
</dbReference>
<dbReference type="PROSITE" id="PS50931">
    <property type="entry name" value="HTH_LYSR"/>
    <property type="match status" value="1"/>
</dbReference>
<organism evidence="7 8">
    <name type="scientific">Nocardia suismassiliense</name>
    <dbReference type="NCBI Taxonomy" id="2077092"/>
    <lineage>
        <taxon>Bacteria</taxon>
        <taxon>Bacillati</taxon>
        <taxon>Actinomycetota</taxon>
        <taxon>Actinomycetes</taxon>
        <taxon>Mycobacteriales</taxon>
        <taxon>Nocardiaceae</taxon>
        <taxon>Nocardia</taxon>
    </lineage>
</organism>
<evidence type="ECO:0000313" key="7">
    <source>
        <dbReference type="EMBL" id="MFF3227795.1"/>
    </source>
</evidence>
<evidence type="ECO:0000256" key="4">
    <source>
        <dbReference type="ARBA" id="ARBA00023159"/>
    </source>
</evidence>
<evidence type="ECO:0000313" key="8">
    <source>
        <dbReference type="Proteomes" id="UP001601948"/>
    </source>
</evidence>
<dbReference type="InterPro" id="IPR036390">
    <property type="entry name" value="WH_DNA-bd_sf"/>
</dbReference>
<evidence type="ECO:0000256" key="2">
    <source>
        <dbReference type="ARBA" id="ARBA00023015"/>
    </source>
</evidence>
<keyword evidence="5" id="KW-0804">Transcription</keyword>
<dbReference type="Gene3D" id="1.10.10.10">
    <property type="entry name" value="Winged helix-like DNA-binding domain superfamily/Winged helix DNA-binding domain"/>
    <property type="match status" value="1"/>
</dbReference>
<name>A0ABW6R4W2_9NOCA</name>
<dbReference type="RefSeq" id="WP_387724072.1">
    <property type="nucleotide sequence ID" value="NZ_JBIAPI010000011.1"/>
</dbReference>
<dbReference type="PRINTS" id="PR00039">
    <property type="entry name" value="HTHLYSR"/>
</dbReference>
<evidence type="ECO:0000256" key="5">
    <source>
        <dbReference type="ARBA" id="ARBA00023163"/>
    </source>
</evidence>
<dbReference type="Gene3D" id="3.40.190.290">
    <property type="match status" value="1"/>
</dbReference>
<evidence type="ECO:0000256" key="1">
    <source>
        <dbReference type="ARBA" id="ARBA00009437"/>
    </source>
</evidence>